<evidence type="ECO:0000313" key="4">
    <source>
        <dbReference type="Proteomes" id="UP000178615"/>
    </source>
</evidence>
<dbReference type="PANTHER" id="PTHR14969">
    <property type="entry name" value="SPHINGOSINE-1-PHOSPHATE PHOSPHOHYDROLASE"/>
    <property type="match status" value="1"/>
</dbReference>
<protein>
    <recommendedName>
        <fullName evidence="2">Phosphatidic acid phosphatase type 2/haloperoxidase domain-containing protein</fullName>
    </recommendedName>
</protein>
<dbReference type="InterPro" id="IPR036938">
    <property type="entry name" value="PAP2/HPO_sf"/>
</dbReference>
<reference evidence="3 4" key="1">
    <citation type="journal article" date="2016" name="Nat. Commun.">
        <title>Thousands of microbial genomes shed light on interconnected biogeochemical processes in an aquifer system.</title>
        <authorList>
            <person name="Anantharaman K."/>
            <person name="Brown C.T."/>
            <person name="Hug L.A."/>
            <person name="Sharon I."/>
            <person name="Castelle C.J."/>
            <person name="Probst A.J."/>
            <person name="Thomas B.C."/>
            <person name="Singh A."/>
            <person name="Wilkins M.J."/>
            <person name="Karaoz U."/>
            <person name="Brodie E.L."/>
            <person name="Williams K.H."/>
            <person name="Hubbard S.S."/>
            <person name="Banfield J.F."/>
        </authorList>
    </citation>
    <scope>NUCLEOTIDE SEQUENCE [LARGE SCALE GENOMIC DNA]</scope>
</reference>
<feature type="transmembrane region" description="Helical" evidence="1">
    <location>
        <begin position="20"/>
        <end position="36"/>
    </location>
</feature>
<dbReference type="Pfam" id="PF01569">
    <property type="entry name" value="PAP2"/>
    <property type="match status" value="1"/>
</dbReference>
<accession>A0A1F4UM01</accession>
<feature type="domain" description="Phosphatidic acid phosphatase type 2/haloperoxidase" evidence="2">
    <location>
        <begin position="43"/>
        <end position="158"/>
    </location>
</feature>
<organism evidence="3 4">
    <name type="scientific">candidate division WWE3 bacterium RBG_19FT_COMBO_34_6</name>
    <dbReference type="NCBI Taxonomy" id="1802612"/>
    <lineage>
        <taxon>Bacteria</taxon>
        <taxon>Katanobacteria</taxon>
    </lineage>
</organism>
<feature type="transmembrane region" description="Helical" evidence="1">
    <location>
        <begin position="119"/>
        <end position="137"/>
    </location>
</feature>
<feature type="transmembrane region" description="Helical" evidence="1">
    <location>
        <begin position="143"/>
        <end position="160"/>
    </location>
</feature>
<dbReference type="PANTHER" id="PTHR14969:SF13">
    <property type="entry name" value="AT30094P"/>
    <property type="match status" value="1"/>
</dbReference>
<proteinExistence type="predicted"/>
<name>A0A1F4UM01_UNCKA</name>
<keyword evidence="1" id="KW-0472">Membrane</keyword>
<dbReference type="EMBL" id="MEUV01000017">
    <property type="protein sequence ID" value="OGC45987.1"/>
    <property type="molecule type" value="Genomic_DNA"/>
</dbReference>
<evidence type="ECO:0000256" key="1">
    <source>
        <dbReference type="SAM" id="Phobius"/>
    </source>
</evidence>
<sequence length="173" mass="20449">MLKEIVLIQLKLVSSFGNNYFVIFFTVLIFFLILITKKHYISSLFLLFTNISYPISIILKDFFKYQRPDNASYITFLGADKYSFPSSHVVYYTVFWGFILYLTFKFVKDNVMIANTIRYLAIYLIIFIGSSRIILRAHYIKDVMFGYIVGALLLIFFMLLDKKTSKMFPKYNN</sequence>
<gene>
    <name evidence="3" type="ORF">A2V49_01940</name>
</gene>
<evidence type="ECO:0000259" key="2">
    <source>
        <dbReference type="SMART" id="SM00014"/>
    </source>
</evidence>
<feature type="transmembrane region" description="Helical" evidence="1">
    <location>
        <begin position="43"/>
        <end position="63"/>
    </location>
</feature>
<dbReference type="AlphaFoldDB" id="A0A1F4UM01"/>
<dbReference type="InterPro" id="IPR000326">
    <property type="entry name" value="PAP2/HPO"/>
</dbReference>
<comment type="caution">
    <text evidence="3">The sequence shown here is derived from an EMBL/GenBank/DDBJ whole genome shotgun (WGS) entry which is preliminary data.</text>
</comment>
<evidence type="ECO:0000313" key="3">
    <source>
        <dbReference type="EMBL" id="OGC45987.1"/>
    </source>
</evidence>
<keyword evidence="1" id="KW-0812">Transmembrane</keyword>
<dbReference type="Gene3D" id="1.20.144.10">
    <property type="entry name" value="Phosphatidic acid phosphatase type 2/haloperoxidase"/>
    <property type="match status" value="1"/>
</dbReference>
<dbReference type="SUPFAM" id="SSF48317">
    <property type="entry name" value="Acid phosphatase/Vanadium-dependent haloperoxidase"/>
    <property type="match status" value="1"/>
</dbReference>
<dbReference type="SMART" id="SM00014">
    <property type="entry name" value="acidPPc"/>
    <property type="match status" value="1"/>
</dbReference>
<feature type="transmembrane region" description="Helical" evidence="1">
    <location>
        <begin position="89"/>
        <end position="107"/>
    </location>
</feature>
<dbReference type="Proteomes" id="UP000178615">
    <property type="component" value="Unassembled WGS sequence"/>
</dbReference>
<keyword evidence="1" id="KW-1133">Transmembrane helix</keyword>